<feature type="transmembrane region" description="Helical" evidence="1">
    <location>
        <begin position="88"/>
        <end position="106"/>
    </location>
</feature>
<keyword evidence="1" id="KW-1133">Transmembrane helix</keyword>
<comment type="caution">
    <text evidence="2">The sequence shown here is derived from an EMBL/GenBank/DDBJ whole genome shotgun (WGS) entry which is preliminary data.</text>
</comment>
<dbReference type="EMBL" id="LLXI01000003">
    <property type="protein sequence ID" value="PKY37428.1"/>
    <property type="molecule type" value="Genomic_DNA"/>
</dbReference>
<keyword evidence="1" id="KW-0472">Membrane</keyword>
<sequence length="371" mass="42897">MMAGFDEFMTKNANNTETDLKERKRVYHYHYSKEFNEEETKQDNNNNSSDIGIKTDVDISVIMSCLLNRLKKNSILYWNKFSQYPPQIKLLSFTIIIILLSIYFMIPTSQPSYFIKKFADSTNDIFSEINTIDLPASDAIMAHTVSCRRAANMIERSPAFKNNGIMIASNLRLFGEKVMIAGQDLRKMYRKGSFVFTAFDIEIDAMMKKLEKLEYGDIKYFSNRLNKLADIIKEFRIMVADTIKSVTDAENTRDGTEKYIIEGIREAENFIVDFKSNSVELTKSKVDLQITNDIMKHLHNAALHLDKVNKILIDYEDKLYDLSTEMSQITTGGYDDILNLSKTDLKYLKNSVDILKKTHDKFVRKKNLIEG</sequence>
<dbReference type="VEuPathDB" id="FungiDB:RhiirFUN_020325"/>
<dbReference type="VEuPathDB" id="FungiDB:FUN_013158"/>
<reference evidence="2 3" key="1">
    <citation type="submission" date="2015-10" db="EMBL/GenBank/DDBJ databases">
        <title>Genome analyses suggest a sexual origin of heterokaryosis in a supposedly ancient asexual fungus.</title>
        <authorList>
            <person name="Ropars J."/>
            <person name="Sedzielewska K."/>
            <person name="Noel J."/>
            <person name="Charron P."/>
            <person name="Farinelli L."/>
            <person name="Marton T."/>
            <person name="Kruger M."/>
            <person name="Pelin A."/>
            <person name="Brachmann A."/>
            <person name="Corradi N."/>
        </authorList>
    </citation>
    <scope>NUCLEOTIDE SEQUENCE [LARGE SCALE GENOMIC DNA]</scope>
    <source>
        <strain evidence="2 3">A4</strain>
    </source>
</reference>
<keyword evidence="1" id="KW-0812">Transmembrane</keyword>
<protein>
    <submittedName>
        <fullName evidence="2">Uncharacterized protein</fullName>
    </submittedName>
</protein>
<dbReference type="AlphaFoldDB" id="A0A2I1FSR9"/>
<proteinExistence type="predicted"/>
<evidence type="ECO:0000313" key="3">
    <source>
        <dbReference type="Proteomes" id="UP000234323"/>
    </source>
</evidence>
<keyword evidence="3" id="KW-1185">Reference proteome</keyword>
<name>A0A2I1FSR9_9GLOM</name>
<organism evidence="2 3">
    <name type="scientific">Rhizophagus irregularis</name>
    <dbReference type="NCBI Taxonomy" id="588596"/>
    <lineage>
        <taxon>Eukaryota</taxon>
        <taxon>Fungi</taxon>
        <taxon>Fungi incertae sedis</taxon>
        <taxon>Mucoromycota</taxon>
        <taxon>Glomeromycotina</taxon>
        <taxon>Glomeromycetes</taxon>
        <taxon>Glomerales</taxon>
        <taxon>Glomeraceae</taxon>
        <taxon>Rhizophagus</taxon>
    </lineage>
</organism>
<dbReference type="VEuPathDB" id="FungiDB:RhiirA1_407618"/>
<evidence type="ECO:0000256" key="1">
    <source>
        <dbReference type="SAM" id="Phobius"/>
    </source>
</evidence>
<gene>
    <name evidence="2" type="ORF">RhiirA4_390435</name>
</gene>
<dbReference type="Proteomes" id="UP000234323">
    <property type="component" value="Unassembled WGS sequence"/>
</dbReference>
<evidence type="ECO:0000313" key="2">
    <source>
        <dbReference type="EMBL" id="PKY37428.1"/>
    </source>
</evidence>
<accession>A0A2I1FSR9</accession>